<feature type="domain" description="Integrase catalytic" evidence="1">
    <location>
        <begin position="19"/>
        <end position="141"/>
    </location>
</feature>
<dbReference type="GO" id="GO:0015074">
    <property type="term" value="P:DNA integration"/>
    <property type="evidence" value="ECO:0007669"/>
    <property type="project" value="InterPro"/>
</dbReference>
<dbReference type="PANTHER" id="PTHR46585">
    <property type="entry name" value="INTEGRASE CORE DOMAIN CONTAINING PROTEIN"/>
    <property type="match status" value="1"/>
</dbReference>
<evidence type="ECO:0000259" key="1">
    <source>
        <dbReference type="PROSITE" id="PS50994"/>
    </source>
</evidence>
<evidence type="ECO:0000313" key="2">
    <source>
        <dbReference type="EMBL" id="KAE9537447.1"/>
    </source>
</evidence>
<dbReference type="AlphaFoldDB" id="A0A6G0TR60"/>
<protein>
    <recommendedName>
        <fullName evidence="1">Integrase catalytic domain-containing protein</fullName>
    </recommendedName>
</protein>
<dbReference type="InterPro" id="IPR012337">
    <property type="entry name" value="RNaseH-like_sf"/>
</dbReference>
<comment type="caution">
    <text evidence="2">The sequence shown here is derived from an EMBL/GenBank/DDBJ whole genome shotgun (WGS) entry which is preliminary data.</text>
</comment>
<dbReference type="Proteomes" id="UP000475862">
    <property type="component" value="Unassembled WGS sequence"/>
</dbReference>
<name>A0A6G0TR60_APHGL</name>
<keyword evidence="3" id="KW-1185">Reference proteome</keyword>
<dbReference type="SUPFAM" id="SSF53098">
    <property type="entry name" value="Ribonuclease H-like"/>
    <property type="match status" value="1"/>
</dbReference>
<dbReference type="GO" id="GO:0003676">
    <property type="term" value="F:nucleic acid binding"/>
    <property type="evidence" value="ECO:0007669"/>
    <property type="project" value="InterPro"/>
</dbReference>
<dbReference type="OrthoDB" id="6343797at2759"/>
<proteinExistence type="predicted"/>
<dbReference type="EMBL" id="VYZN01000018">
    <property type="protein sequence ID" value="KAE9537447.1"/>
    <property type="molecule type" value="Genomic_DNA"/>
</dbReference>
<dbReference type="PANTHER" id="PTHR46585:SF1">
    <property type="entry name" value="CHROMO DOMAIN-CONTAINING PROTEIN"/>
    <property type="match status" value="1"/>
</dbReference>
<accession>A0A6G0TR60</accession>
<gene>
    <name evidence="2" type="ORF">AGLY_006470</name>
</gene>
<dbReference type="InterPro" id="IPR001584">
    <property type="entry name" value="Integrase_cat-core"/>
</dbReference>
<dbReference type="InterPro" id="IPR036397">
    <property type="entry name" value="RNaseH_sf"/>
</dbReference>
<dbReference type="PROSITE" id="PS50994">
    <property type="entry name" value="INTEGRASE"/>
    <property type="match status" value="1"/>
</dbReference>
<dbReference type="Gene3D" id="3.30.420.10">
    <property type="entry name" value="Ribonuclease H-like superfamily/Ribonuclease H"/>
    <property type="match status" value="2"/>
</dbReference>
<sequence>MDYCKKCKSQTRSIGDYQYVENPARKHFETRHFIQRGINDTWQADLYCFYRPKAKTDDPSYSLRNKHNANKAEDNHKTLYKTNDDTFSKYVWSVPLKTKTGLEVANAFSQIFKYDVPKNVHVDKGTDKKASIIERFNRTFGDKLKKVLYLNNVWISELPKIIKTYNNTYHRTIKMKPADVKGTVYEEELLGSGPVDAQSVICTFSPNSSVHSPNIVPDDKDFLEDAQQDNNHNTSHFVAFVLPPKKASLGLIGSTISAFSTFLYVHFDSSSFCSSLSPKISFEKEINGYTQITFTCISSTCSTFLISSNFTMISSDLIPYFGVYSVELHLLIHKLPNKKKSNFSTL</sequence>
<evidence type="ECO:0000313" key="3">
    <source>
        <dbReference type="Proteomes" id="UP000475862"/>
    </source>
</evidence>
<organism evidence="2 3">
    <name type="scientific">Aphis glycines</name>
    <name type="common">Soybean aphid</name>
    <dbReference type="NCBI Taxonomy" id="307491"/>
    <lineage>
        <taxon>Eukaryota</taxon>
        <taxon>Metazoa</taxon>
        <taxon>Ecdysozoa</taxon>
        <taxon>Arthropoda</taxon>
        <taxon>Hexapoda</taxon>
        <taxon>Insecta</taxon>
        <taxon>Pterygota</taxon>
        <taxon>Neoptera</taxon>
        <taxon>Paraneoptera</taxon>
        <taxon>Hemiptera</taxon>
        <taxon>Sternorrhyncha</taxon>
        <taxon>Aphidomorpha</taxon>
        <taxon>Aphidoidea</taxon>
        <taxon>Aphididae</taxon>
        <taxon>Aphidini</taxon>
        <taxon>Aphis</taxon>
        <taxon>Aphis</taxon>
    </lineage>
</organism>
<reference evidence="2 3" key="1">
    <citation type="submission" date="2019-08" db="EMBL/GenBank/DDBJ databases">
        <title>The genome of the soybean aphid Biotype 1, its phylome, world population structure and adaptation to the North American continent.</title>
        <authorList>
            <person name="Giordano R."/>
            <person name="Donthu R.K."/>
            <person name="Hernandez A.G."/>
            <person name="Wright C.L."/>
            <person name="Zimin A.V."/>
        </authorList>
    </citation>
    <scope>NUCLEOTIDE SEQUENCE [LARGE SCALE GENOMIC DNA]</scope>
    <source>
        <tissue evidence="2">Whole aphids</tissue>
    </source>
</reference>